<protein>
    <recommendedName>
        <fullName evidence="3">Transcriptional regulator, AbiEi antitoxin, Type IV TA system</fullName>
    </recommendedName>
</protein>
<dbReference type="Proteomes" id="UP000236340">
    <property type="component" value="Unassembled WGS sequence"/>
</dbReference>
<organism evidence="1 2">
    <name type="scientific">Geothermobacter hydrogeniphilus</name>
    <dbReference type="NCBI Taxonomy" id="1969733"/>
    <lineage>
        <taxon>Bacteria</taxon>
        <taxon>Pseudomonadati</taxon>
        <taxon>Thermodesulfobacteriota</taxon>
        <taxon>Desulfuromonadia</taxon>
        <taxon>Desulfuromonadales</taxon>
        <taxon>Geothermobacteraceae</taxon>
        <taxon>Geothermobacter</taxon>
    </lineage>
</organism>
<name>A0A2K2H6P0_9BACT</name>
<proteinExistence type="predicted"/>
<evidence type="ECO:0008006" key="3">
    <source>
        <dbReference type="Google" id="ProtNLM"/>
    </source>
</evidence>
<evidence type="ECO:0000313" key="2">
    <source>
        <dbReference type="Proteomes" id="UP000236340"/>
    </source>
</evidence>
<reference evidence="1 2" key="1">
    <citation type="journal article" date="2018" name="Genome Announc.">
        <title>Genome Sequence of Geothermobacter sp. HR-1 Iron Reducer from the Loihi Seamount.</title>
        <authorList>
            <person name="Smith H."/>
            <person name="Abuyen K."/>
            <person name="Tremblay J."/>
            <person name="Savalia P."/>
            <person name="Perez-Rodriguez I."/>
            <person name="Emerson D."/>
            <person name="Tully B."/>
            <person name="Amend J."/>
        </authorList>
    </citation>
    <scope>NUCLEOTIDE SEQUENCE [LARGE SCALE GENOMIC DNA]</scope>
    <source>
        <strain evidence="1 2">HR-1</strain>
    </source>
</reference>
<sequence>MGRNLTDNEKRTLEDCLRNLRSLRGCEAAYIEPGSNPADPDALHLKGPWGELDYLVMTRLRLSTAGAEIAINQIKNGPAPDRSLLVTDYISEDLSRKLRQSGVDYVDAAGNASLQRPPLYVEVSGRKRVERRGRSSRAFQPAGLKLVFLLLRVPQAARWTYRDLAGEAGIALGAVGPILRELEELDYLRNSGGQRLLQSRHDLLLRWELGYGERLQPSLDCQRCRLAAGLKISDLPNLIEQQGMTETVLVGGRLGTCLLLQQGTATGASLHYDGDALRTMLRLQLIPDPNGRIRLMKRFGHADHWQGWRPQSARIADPLLLHAELQLDGADSDDLQQRLFQRYLMPRFAEERIE</sequence>
<dbReference type="RefSeq" id="WP_103116479.1">
    <property type="nucleotide sequence ID" value="NZ_PPFX01000043.1"/>
</dbReference>
<dbReference type="OrthoDB" id="6630012at2"/>
<accession>A0A2K2H6P0</accession>
<gene>
    <name evidence="1" type="ORF">C2E25_14690</name>
</gene>
<evidence type="ECO:0000313" key="1">
    <source>
        <dbReference type="EMBL" id="PNU18985.1"/>
    </source>
</evidence>
<dbReference type="AlphaFoldDB" id="A0A2K2H6P0"/>
<dbReference type="EMBL" id="PPFX01000043">
    <property type="protein sequence ID" value="PNU18985.1"/>
    <property type="molecule type" value="Genomic_DNA"/>
</dbReference>
<comment type="caution">
    <text evidence="1">The sequence shown here is derived from an EMBL/GenBank/DDBJ whole genome shotgun (WGS) entry which is preliminary data.</text>
</comment>